<dbReference type="Proteomes" id="UP001293718">
    <property type="component" value="Unassembled WGS sequence"/>
</dbReference>
<accession>A0ABU5IFL8</accession>
<gene>
    <name evidence="1" type="ORF">SM757_09050</name>
</gene>
<name>A0ABU5IFL8_9BURK</name>
<comment type="caution">
    <text evidence="1">The sequence shown here is derived from an EMBL/GenBank/DDBJ whole genome shotgun (WGS) entry which is preliminary data.</text>
</comment>
<protein>
    <submittedName>
        <fullName evidence="1">Uncharacterized protein</fullName>
    </submittedName>
</protein>
<evidence type="ECO:0000313" key="1">
    <source>
        <dbReference type="EMBL" id="MDZ5456723.1"/>
    </source>
</evidence>
<dbReference type="RefSeq" id="WP_157119019.1">
    <property type="nucleotide sequence ID" value="NZ_JAXOJX010000011.1"/>
</dbReference>
<organism evidence="1 2">
    <name type="scientific">Azohydromonas lata</name>
    <dbReference type="NCBI Taxonomy" id="45677"/>
    <lineage>
        <taxon>Bacteria</taxon>
        <taxon>Pseudomonadati</taxon>
        <taxon>Pseudomonadota</taxon>
        <taxon>Betaproteobacteria</taxon>
        <taxon>Burkholderiales</taxon>
        <taxon>Sphaerotilaceae</taxon>
        <taxon>Azohydromonas</taxon>
    </lineage>
</organism>
<sequence>MLALVTAAKAWWEASRPAGWSLEEHLADPTAGCRDGAQERALAEAVAQWVRQGA</sequence>
<dbReference type="EMBL" id="JAXOJX010000011">
    <property type="protein sequence ID" value="MDZ5456723.1"/>
    <property type="molecule type" value="Genomic_DNA"/>
</dbReference>
<evidence type="ECO:0000313" key="2">
    <source>
        <dbReference type="Proteomes" id="UP001293718"/>
    </source>
</evidence>
<proteinExistence type="predicted"/>
<keyword evidence="2" id="KW-1185">Reference proteome</keyword>
<reference evidence="1 2" key="1">
    <citation type="submission" date="2023-11" db="EMBL/GenBank/DDBJ databases">
        <title>Draft genome of Azohydromonas lata strain H1 (DSM1123), a polyhydroxyalkanoate producer.</title>
        <authorList>
            <person name="Traversa D."/>
            <person name="D'Addabbo P."/>
            <person name="Pazzani C."/>
            <person name="Manzari C."/>
            <person name="Chiara M."/>
            <person name="Scrascia M."/>
        </authorList>
    </citation>
    <scope>NUCLEOTIDE SEQUENCE [LARGE SCALE GENOMIC DNA]</scope>
    <source>
        <strain evidence="1 2">H1</strain>
    </source>
</reference>